<proteinExistence type="inferred from homology"/>
<dbReference type="Pfam" id="PF00982">
    <property type="entry name" value="Glyco_transf_20"/>
    <property type="match status" value="2"/>
</dbReference>
<keyword evidence="2" id="KW-1133">Transmembrane helix</keyword>
<dbReference type="CDD" id="cd03788">
    <property type="entry name" value="GT20_TPS"/>
    <property type="match status" value="1"/>
</dbReference>
<comment type="similarity">
    <text evidence="1">Belongs to the glycosyltransferase 20 family.</text>
</comment>
<keyword evidence="4" id="KW-1185">Reference proteome</keyword>
<comment type="caution">
    <text evidence="3">The sequence shown here is derived from an EMBL/GenBank/DDBJ whole genome shotgun (WGS) entry which is preliminary data.</text>
</comment>
<dbReference type="EMBL" id="JBHSPH010000002">
    <property type="protein sequence ID" value="MFC5862299.1"/>
    <property type="molecule type" value="Genomic_DNA"/>
</dbReference>
<sequence length="806" mass="91470">MHFFRLRLVAALLVGITLISVGSTYFDVLTHKHNLSTDLERRTKWYGASLQPQVEQQMTMAHPEAVPQLLQRLRLYPDQPGLAVYDTHGQLVAATGNVTPLRTISQNFLKRPLTEGKEIAAFVKFPPRGLLSLASDKRSAEPAGYGPVRLWYEYAIPLHNGQLTVGALVMVADADYIRQASVDVWRRSFLNIAAMVILVVVVTLLMVRWFLQEPVTRAAEWLRQLRQGKVHIGEAAKEFGYLVPIANEVTSLAEHLTKARAAAETEARLRDAAEHVWTAHRLAVHVREKLGNGKLYVVSNREPYMHVKQCSTVECVVPPSGLVTALEPVLQACDGTWIAHGSGSEDAAFVDEHDHLRVPPDDPRYTLRRVWLSEEEVSGHYEGFSNEGLWPLCHMAHTRPIFRVQDWEYYQQVNAKFAEVLVEEMRDTEHPVVFIQDYHFALLPRMVKNLRPDARVAIFWHIPWPNAEAFSICPWQAELLDGLLGADVIGFHIQSHCNNFLDTVDRTLEARTDWEQFSILRGGHTSLVKPFPISVAWDEHMTEQAENVHHGSLNGAGLKKDAEDSWNRLPDSDERLHSDLHRELGIEGKHLLVGVDRMDYTKGIVERLLAVEYLLDEHPWYLEKIVFAQIAAPSRTRVPSYIALKAQVEETVERINRKFEKSGWKPVILIERQCSHKEVTRYYKAADICLVTSLHDGMNLVSKEFLAARSDGDGVLILSRFAGAAQELRDALTVNPYDVRQVAEAIRTGLEMSPGERRLRIDRMRQQIKEHNVYRWAAMVLTDVCAVRIEGEVLADPGRHQHPVTA</sequence>
<dbReference type="Proteomes" id="UP001596091">
    <property type="component" value="Unassembled WGS sequence"/>
</dbReference>
<keyword evidence="2" id="KW-0812">Transmembrane</keyword>
<evidence type="ECO:0000256" key="2">
    <source>
        <dbReference type="SAM" id="Phobius"/>
    </source>
</evidence>
<name>A0ABW1EE69_9BACT</name>
<accession>A0ABW1EE69</accession>
<evidence type="ECO:0000313" key="3">
    <source>
        <dbReference type="EMBL" id="MFC5862299.1"/>
    </source>
</evidence>
<dbReference type="Gene3D" id="3.40.50.2000">
    <property type="entry name" value="Glycogen Phosphorylase B"/>
    <property type="match status" value="2"/>
</dbReference>
<evidence type="ECO:0000256" key="1">
    <source>
        <dbReference type="ARBA" id="ARBA00008799"/>
    </source>
</evidence>
<dbReference type="PANTHER" id="PTHR10788">
    <property type="entry name" value="TREHALOSE-6-PHOSPHATE SYNTHASE"/>
    <property type="match status" value="1"/>
</dbReference>
<dbReference type="SUPFAM" id="SSF53756">
    <property type="entry name" value="UDP-Glycosyltransferase/glycogen phosphorylase"/>
    <property type="match status" value="1"/>
</dbReference>
<organism evidence="3 4">
    <name type="scientific">Acidicapsa dinghuensis</name>
    <dbReference type="NCBI Taxonomy" id="2218256"/>
    <lineage>
        <taxon>Bacteria</taxon>
        <taxon>Pseudomonadati</taxon>
        <taxon>Acidobacteriota</taxon>
        <taxon>Terriglobia</taxon>
        <taxon>Terriglobales</taxon>
        <taxon>Acidobacteriaceae</taxon>
        <taxon>Acidicapsa</taxon>
    </lineage>
</organism>
<gene>
    <name evidence="3" type="ORF">ACFPT7_08340</name>
</gene>
<protein>
    <submittedName>
        <fullName evidence="3">Trehalose-6-phosphate synthase</fullName>
    </submittedName>
</protein>
<dbReference type="InterPro" id="IPR001830">
    <property type="entry name" value="Glyco_trans_20"/>
</dbReference>
<feature type="transmembrane region" description="Helical" evidence="2">
    <location>
        <begin position="189"/>
        <end position="211"/>
    </location>
</feature>
<dbReference type="RefSeq" id="WP_263338735.1">
    <property type="nucleotide sequence ID" value="NZ_JAGSYH010000004.1"/>
</dbReference>
<reference evidence="4" key="1">
    <citation type="journal article" date="2019" name="Int. J. Syst. Evol. Microbiol.">
        <title>The Global Catalogue of Microorganisms (GCM) 10K type strain sequencing project: providing services to taxonomists for standard genome sequencing and annotation.</title>
        <authorList>
            <consortium name="The Broad Institute Genomics Platform"/>
            <consortium name="The Broad Institute Genome Sequencing Center for Infectious Disease"/>
            <person name="Wu L."/>
            <person name="Ma J."/>
        </authorList>
    </citation>
    <scope>NUCLEOTIDE SEQUENCE [LARGE SCALE GENOMIC DNA]</scope>
    <source>
        <strain evidence="4">JCM 4087</strain>
    </source>
</reference>
<dbReference type="PANTHER" id="PTHR10788:SF106">
    <property type="entry name" value="BCDNA.GH08860"/>
    <property type="match status" value="1"/>
</dbReference>
<evidence type="ECO:0000313" key="4">
    <source>
        <dbReference type="Proteomes" id="UP001596091"/>
    </source>
</evidence>
<keyword evidence="2" id="KW-0472">Membrane</keyword>